<reference evidence="1" key="1">
    <citation type="journal article" date="2015" name="Nature">
        <title>Complex archaea that bridge the gap between prokaryotes and eukaryotes.</title>
        <authorList>
            <person name="Spang A."/>
            <person name="Saw J.H."/>
            <person name="Jorgensen S.L."/>
            <person name="Zaremba-Niedzwiedzka K."/>
            <person name="Martijn J."/>
            <person name="Lind A.E."/>
            <person name="van Eijk R."/>
            <person name="Schleper C."/>
            <person name="Guy L."/>
            <person name="Ettema T.J."/>
        </authorList>
    </citation>
    <scope>NUCLEOTIDE SEQUENCE</scope>
</reference>
<proteinExistence type="predicted"/>
<organism evidence="1">
    <name type="scientific">marine sediment metagenome</name>
    <dbReference type="NCBI Taxonomy" id="412755"/>
    <lineage>
        <taxon>unclassified sequences</taxon>
        <taxon>metagenomes</taxon>
        <taxon>ecological metagenomes</taxon>
    </lineage>
</organism>
<gene>
    <name evidence="1" type="ORF">LCGC14_2123160</name>
</gene>
<protein>
    <submittedName>
        <fullName evidence="1">Uncharacterized protein</fullName>
    </submittedName>
</protein>
<comment type="caution">
    <text evidence="1">The sequence shown here is derived from an EMBL/GenBank/DDBJ whole genome shotgun (WGS) entry which is preliminary data.</text>
</comment>
<sequence>EAGGYKNFLNVLNFNLNNLRGGKDEKEKEKSKKLHGN</sequence>
<name>A0A0F9GGQ7_9ZZZZ</name>
<dbReference type="EMBL" id="LAZR01026472">
    <property type="protein sequence ID" value="KKL68625.1"/>
    <property type="molecule type" value="Genomic_DNA"/>
</dbReference>
<accession>A0A0F9GGQ7</accession>
<dbReference type="AlphaFoldDB" id="A0A0F9GGQ7"/>
<feature type="non-terminal residue" evidence="1">
    <location>
        <position position="1"/>
    </location>
</feature>
<evidence type="ECO:0000313" key="1">
    <source>
        <dbReference type="EMBL" id="KKL68625.1"/>
    </source>
</evidence>